<dbReference type="AlphaFoldDB" id="A0A126Q459"/>
<dbReference type="Gene3D" id="2.40.30.10">
    <property type="entry name" value="Translation factors"/>
    <property type="match status" value="1"/>
</dbReference>
<reference evidence="3 4" key="1">
    <citation type="submission" date="2015-12" db="EMBL/GenBank/DDBJ databases">
        <authorList>
            <person name="Shamseldin A."/>
            <person name="Moawad H."/>
            <person name="Abd El-Rahim W.M."/>
            <person name="Sadowsky M.J."/>
        </authorList>
    </citation>
    <scope>NUCLEOTIDE SEQUENCE [LARGE SCALE GENOMIC DNA]</scope>
    <source>
        <strain evidence="3 4">D7</strain>
    </source>
</reference>
<dbReference type="InterPro" id="IPR017927">
    <property type="entry name" value="FAD-bd_FR_type"/>
</dbReference>
<dbReference type="PANTHER" id="PTHR30157:SF0">
    <property type="entry name" value="NADPH-DEPENDENT FERRIC-CHELATE REDUCTASE"/>
    <property type="match status" value="1"/>
</dbReference>
<accession>A0A126Q459</accession>
<dbReference type="PROSITE" id="PS51384">
    <property type="entry name" value="FAD_FR"/>
    <property type="match status" value="1"/>
</dbReference>
<evidence type="ECO:0000259" key="2">
    <source>
        <dbReference type="PROSITE" id="PS51384"/>
    </source>
</evidence>
<dbReference type="CDD" id="cd06193">
    <property type="entry name" value="siderophore_interacting"/>
    <property type="match status" value="1"/>
</dbReference>
<dbReference type="InterPro" id="IPR007037">
    <property type="entry name" value="SIP_rossman_dom"/>
</dbReference>
<dbReference type="PANTHER" id="PTHR30157">
    <property type="entry name" value="FERRIC REDUCTASE, NADPH-DEPENDENT"/>
    <property type="match status" value="1"/>
</dbReference>
<dbReference type="GO" id="GO:0016491">
    <property type="term" value="F:oxidoreductase activity"/>
    <property type="evidence" value="ECO:0007669"/>
    <property type="project" value="InterPro"/>
</dbReference>
<dbReference type="Pfam" id="PF04954">
    <property type="entry name" value="SIP"/>
    <property type="match status" value="1"/>
</dbReference>
<comment type="similarity">
    <text evidence="1">Belongs to the SIP oxidoreductase family.</text>
</comment>
<dbReference type="Gene3D" id="3.40.50.80">
    <property type="entry name" value="Nucleotide-binding domain of ferredoxin-NADP reductase (FNR) module"/>
    <property type="match status" value="1"/>
</dbReference>
<protein>
    <submittedName>
        <fullName evidence="3">Siderophore utilization protein</fullName>
    </submittedName>
</protein>
<name>A0A126Q459_ALTMA</name>
<dbReference type="InterPro" id="IPR017938">
    <property type="entry name" value="Riboflavin_synthase-like_b-brl"/>
</dbReference>
<dbReference type="Proteomes" id="UP000063991">
    <property type="component" value="Chromosome"/>
</dbReference>
<dbReference type="OrthoDB" id="9814826at2"/>
<dbReference type="Pfam" id="PF08021">
    <property type="entry name" value="FAD_binding_9"/>
    <property type="match status" value="1"/>
</dbReference>
<dbReference type="RefSeq" id="WP_061096122.1">
    <property type="nucleotide sequence ID" value="NZ_CP014323.1"/>
</dbReference>
<sequence>MSKLQPRRAIVTQSVRIMPNMQRVHLSGEDLLTFPSVTAGAYIKLMFDLEGNPLKRPTDTSKVAMRTYTVAHFDAEKPEMVLDMVIHADGGKTGPASAWATSTKPGDIITLAGPGSSKGLSEQYDWILLAGDMTALPSIRNHLAELPGQTKGYAVIKIEDEKDAVTLKKPEGVTVIWEHEQSLPSRLDQLTWLDGNPTVWVACEFSDMRAIRTWLKDEKSVAHENIYISSYWKKGRSEDQHKIEKRQDSEAYAKTLA</sequence>
<organism evidence="3 4">
    <name type="scientific">Alteromonas macleodii</name>
    <name type="common">Pseudoalteromonas macleodii</name>
    <dbReference type="NCBI Taxonomy" id="28108"/>
    <lineage>
        <taxon>Bacteria</taxon>
        <taxon>Pseudomonadati</taxon>
        <taxon>Pseudomonadota</taxon>
        <taxon>Gammaproteobacteria</taxon>
        <taxon>Alteromonadales</taxon>
        <taxon>Alteromonadaceae</taxon>
        <taxon>Alteromonas/Salinimonas group</taxon>
        <taxon>Alteromonas</taxon>
    </lineage>
</organism>
<evidence type="ECO:0000313" key="3">
    <source>
        <dbReference type="EMBL" id="AMK00024.1"/>
    </source>
</evidence>
<evidence type="ECO:0000313" key="4">
    <source>
        <dbReference type="Proteomes" id="UP000063991"/>
    </source>
</evidence>
<dbReference type="EMBL" id="CP014323">
    <property type="protein sequence ID" value="AMK00024.1"/>
    <property type="molecule type" value="Genomic_DNA"/>
</dbReference>
<dbReference type="SUPFAM" id="SSF63380">
    <property type="entry name" value="Riboflavin synthase domain-like"/>
    <property type="match status" value="1"/>
</dbReference>
<gene>
    <name evidence="3" type="ORF">AVL55_18795</name>
</gene>
<proteinExistence type="inferred from homology"/>
<dbReference type="InterPro" id="IPR039261">
    <property type="entry name" value="FNR_nucleotide-bd"/>
</dbReference>
<dbReference type="InterPro" id="IPR039374">
    <property type="entry name" value="SIP_fam"/>
</dbReference>
<dbReference type="InterPro" id="IPR013113">
    <property type="entry name" value="SIP_FAD-bd"/>
</dbReference>
<feature type="domain" description="FAD-binding FR-type" evidence="2">
    <location>
        <begin position="4"/>
        <end position="121"/>
    </location>
</feature>
<evidence type="ECO:0000256" key="1">
    <source>
        <dbReference type="ARBA" id="ARBA00035644"/>
    </source>
</evidence>